<dbReference type="InterPro" id="IPR039780">
    <property type="entry name" value="Mot2"/>
</dbReference>
<dbReference type="CDD" id="cd16618">
    <property type="entry name" value="mRING-HC-C4C4_CNOT4"/>
    <property type="match status" value="1"/>
</dbReference>
<dbReference type="PROSITE" id="PS50089">
    <property type="entry name" value="ZF_RING_2"/>
    <property type="match status" value="1"/>
</dbReference>
<evidence type="ECO:0000256" key="3">
    <source>
        <dbReference type="SAM" id="MobiDB-lite"/>
    </source>
</evidence>
<dbReference type="PANTHER" id="PTHR12603:SF0">
    <property type="entry name" value="CCR4-NOT TRANSCRIPTION COMPLEX SUBUNIT 4"/>
    <property type="match status" value="1"/>
</dbReference>
<evidence type="ECO:0000256" key="1">
    <source>
        <dbReference type="PROSITE-ProRule" id="PRU00176"/>
    </source>
</evidence>
<dbReference type="Gene3D" id="3.30.70.330">
    <property type="match status" value="1"/>
</dbReference>
<dbReference type="InterPro" id="IPR013083">
    <property type="entry name" value="Znf_RING/FYVE/PHD"/>
</dbReference>
<evidence type="ECO:0000313" key="8">
    <source>
        <dbReference type="Proteomes" id="UP000816034"/>
    </source>
</evidence>
<dbReference type="GeneID" id="68103841"/>
<feature type="compositionally biased region" description="Basic residues" evidence="3">
    <location>
        <begin position="445"/>
        <end position="469"/>
    </location>
</feature>
<dbReference type="SUPFAM" id="SSF54928">
    <property type="entry name" value="RNA-binding domain, RBD"/>
    <property type="match status" value="1"/>
</dbReference>
<comment type="caution">
    <text evidence="7">The sequence shown here is derived from an EMBL/GenBank/DDBJ whole genome shotgun (WGS) entry which is preliminary data.</text>
</comment>
<feature type="domain" description="RING-type" evidence="4">
    <location>
        <begin position="12"/>
        <end position="54"/>
    </location>
</feature>
<dbReference type="InterPro" id="IPR001841">
    <property type="entry name" value="Znf_RING"/>
</dbReference>
<feature type="compositionally biased region" description="Acidic residues" evidence="3">
    <location>
        <begin position="367"/>
        <end position="378"/>
    </location>
</feature>
<dbReference type="SMART" id="SM00361">
    <property type="entry name" value="RRM_1"/>
    <property type="match status" value="1"/>
</dbReference>
<feature type="region of interest" description="Disordered" evidence="3">
    <location>
        <begin position="238"/>
        <end position="379"/>
    </location>
</feature>
<dbReference type="GO" id="GO:0003723">
    <property type="term" value="F:RNA binding"/>
    <property type="evidence" value="ECO:0007669"/>
    <property type="project" value="UniProtKB-UniRule"/>
</dbReference>
<protein>
    <recommendedName>
        <fullName evidence="9">CCR4-NOT transcription complex subunit 4</fullName>
    </recommendedName>
</protein>
<feature type="domain" description="C3H1-type" evidence="6">
    <location>
        <begin position="187"/>
        <end position="214"/>
    </location>
</feature>
<evidence type="ECO:0000259" key="5">
    <source>
        <dbReference type="PROSITE" id="PS50102"/>
    </source>
</evidence>
<dbReference type="InterPro" id="IPR000571">
    <property type="entry name" value="Znf_CCCH"/>
</dbReference>
<evidence type="ECO:0008006" key="9">
    <source>
        <dbReference type="Google" id="ProtNLM"/>
    </source>
</evidence>
<feature type="region of interest" description="Disordered" evidence="3">
    <location>
        <begin position="710"/>
        <end position="740"/>
    </location>
</feature>
<accession>A0AA88KQU3</accession>
<reference evidence="7 8" key="1">
    <citation type="journal article" date="2018" name="BMC Genomics">
        <title>The genome of Naegleria lovaniensis, the basis for a comparative approach to unravel pathogenicity factors of the human pathogenic amoeba N. fowleri.</title>
        <authorList>
            <person name="Liechti N."/>
            <person name="Schurch N."/>
            <person name="Bruggmann R."/>
            <person name="Wittwer M."/>
        </authorList>
    </citation>
    <scope>NUCLEOTIDE SEQUENCE [LARGE SCALE GENOMIC DNA]</scope>
    <source>
        <strain evidence="7 8">ATCC 30569</strain>
    </source>
</reference>
<keyword evidence="1" id="KW-0694">RNA-binding</keyword>
<dbReference type="InterPro" id="IPR039515">
    <property type="entry name" value="NOT4_mRING-HC-C4C4"/>
</dbReference>
<dbReference type="InterPro" id="IPR034261">
    <property type="entry name" value="CNOT4_RRM"/>
</dbReference>
<dbReference type="CDD" id="cd12438">
    <property type="entry name" value="RRM_CNOT4"/>
    <property type="match status" value="1"/>
</dbReference>
<dbReference type="Proteomes" id="UP000816034">
    <property type="component" value="Unassembled WGS sequence"/>
</dbReference>
<feature type="compositionally biased region" description="Acidic residues" evidence="3">
    <location>
        <begin position="296"/>
        <end position="322"/>
    </location>
</feature>
<dbReference type="PANTHER" id="PTHR12603">
    <property type="entry name" value="CCR4-NOT TRANSCRIPTION COMPLEX RELATED"/>
    <property type="match status" value="1"/>
</dbReference>
<evidence type="ECO:0000259" key="4">
    <source>
        <dbReference type="PROSITE" id="PS50089"/>
    </source>
</evidence>
<proteinExistence type="predicted"/>
<feature type="compositionally biased region" description="Low complexity" evidence="3">
    <location>
        <begin position="477"/>
        <end position="499"/>
    </location>
</feature>
<keyword evidence="2" id="KW-0862">Zinc</keyword>
<dbReference type="Pfam" id="PF14570">
    <property type="entry name" value="zf-RING_4"/>
    <property type="match status" value="1"/>
</dbReference>
<dbReference type="GO" id="GO:0004842">
    <property type="term" value="F:ubiquitin-protein transferase activity"/>
    <property type="evidence" value="ECO:0007669"/>
    <property type="project" value="InterPro"/>
</dbReference>
<keyword evidence="2" id="KW-0479">Metal-binding</keyword>
<dbReference type="InterPro" id="IPR012677">
    <property type="entry name" value="Nucleotide-bd_a/b_plait_sf"/>
</dbReference>
<evidence type="ECO:0000313" key="7">
    <source>
        <dbReference type="EMBL" id="KAG2392662.1"/>
    </source>
</evidence>
<sequence>MSDYSSDEDTTCPICCEDLDITDKHFQPCPCGFKICSWCWNKIDNSSKRCPACRREYEKSNIEFTPPDPELIQQEKKQKEKKKKPHINRKQLANVRVIQRNLVYVVGLTLSVAKHDWLKHTDNFAKYGKIKKVVINKSNLHNSSHIAPNRTPTVSAYITYVRKEDAYKAIRAVDKTYLDGKQLRASFGTTKYCAYFLKGIACTNPDCMYLHEYGNDEDTFNKDEIVLRNGLPVPHNLEKMSQFYPPDDDSQPIEKHFWKYPNSNREPEDDESNDESESSIGASHSRSNSGIRHYDDDDGIDDDQITEDDDDIQDDEDEEYAEETIVNAGGGVQLARSSRANGSASGSNSRRHDPYHDHTIDDYYYGGDDDDEEVDDDHEVQTEYANITTKVIDNSKESILPKTARWGQQPVLPVTATASSSTTTSNSPLPASLSSLSNIATNITKSKKKNTNKNKKSSKNKNKNKNKSTKAKEAEGSDTAATSSTTNNQDTQNNVTTDAASSGRSSTDHSMEEVTTENQAIIESTQINEEIQPKSELEGLDDSVIETHPTLEMLGIEPNPPSDAVTSSIGRSKLLSLVESSSPANVSTNIKNPFSTDPTQAFSFTQISQPQPQQQQQQQQYFGYPQQVQQLFASFQGYDPYYQQYFDNSWTMSSFADTKRTSSRFFNQTTAETKDTQQQQQFTPQPPQMQPPQAQHFPMNTDMWSMQSVPSYLSNPSSHQSSRFFGGAKQTNNSQPEQNPQVFNNADLQNSFRALLPNVNITFASQNNNTSEASQTSADWGYSKFVNPTPMANESAPIPPSLYSPQYSDFFTQRIPQQQTTNNASWSWK</sequence>
<dbReference type="GO" id="GO:0016567">
    <property type="term" value="P:protein ubiquitination"/>
    <property type="evidence" value="ECO:0007669"/>
    <property type="project" value="TreeGrafter"/>
</dbReference>
<feature type="region of interest" description="Disordered" evidence="3">
    <location>
        <begin position="401"/>
        <end position="514"/>
    </location>
</feature>
<dbReference type="RefSeq" id="XP_044554556.1">
    <property type="nucleotide sequence ID" value="XM_044687036.1"/>
</dbReference>
<feature type="domain" description="RRM" evidence="5">
    <location>
        <begin position="101"/>
        <end position="190"/>
    </location>
</feature>
<feature type="compositionally biased region" description="Low complexity" evidence="3">
    <location>
        <begin position="415"/>
        <end position="444"/>
    </location>
</feature>
<evidence type="ECO:0000259" key="6">
    <source>
        <dbReference type="PROSITE" id="PS50103"/>
    </source>
</evidence>
<keyword evidence="8" id="KW-1185">Reference proteome</keyword>
<dbReference type="GO" id="GO:0030014">
    <property type="term" value="C:CCR4-NOT complex"/>
    <property type="evidence" value="ECO:0007669"/>
    <property type="project" value="InterPro"/>
</dbReference>
<name>A0AA88KQU3_NAELO</name>
<feature type="zinc finger region" description="C3H1-type" evidence="2">
    <location>
        <begin position="187"/>
        <end position="214"/>
    </location>
</feature>
<keyword evidence="2" id="KW-0863">Zinc-finger</keyword>
<evidence type="ECO:0000256" key="2">
    <source>
        <dbReference type="PROSITE-ProRule" id="PRU00723"/>
    </source>
</evidence>
<feature type="compositionally biased region" description="Polar residues" evidence="3">
    <location>
        <begin position="280"/>
        <end position="290"/>
    </location>
</feature>
<organism evidence="7 8">
    <name type="scientific">Naegleria lovaniensis</name>
    <name type="common">Amoeba</name>
    <dbReference type="NCBI Taxonomy" id="51637"/>
    <lineage>
        <taxon>Eukaryota</taxon>
        <taxon>Discoba</taxon>
        <taxon>Heterolobosea</taxon>
        <taxon>Tetramitia</taxon>
        <taxon>Eutetramitia</taxon>
        <taxon>Vahlkampfiidae</taxon>
        <taxon>Naegleria</taxon>
    </lineage>
</organism>
<feature type="region of interest" description="Disordered" evidence="3">
    <location>
        <begin position="64"/>
        <end position="86"/>
    </location>
</feature>
<dbReference type="InterPro" id="IPR003954">
    <property type="entry name" value="RRM_euk-type"/>
</dbReference>
<dbReference type="PROSITE" id="PS50102">
    <property type="entry name" value="RRM"/>
    <property type="match status" value="1"/>
</dbReference>
<dbReference type="InterPro" id="IPR035979">
    <property type="entry name" value="RBD_domain_sf"/>
</dbReference>
<dbReference type="Gene3D" id="3.30.40.10">
    <property type="entry name" value="Zinc/RING finger domain, C3HC4 (zinc finger)"/>
    <property type="match status" value="1"/>
</dbReference>
<feature type="compositionally biased region" description="Acidic residues" evidence="3">
    <location>
        <begin position="267"/>
        <end position="277"/>
    </location>
</feature>
<dbReference type="GO" id="GO:0008270">
    <property type="term" value="F:zinc ion binding"/>
    <property type="evidence" value="ECO:0007669"/>
    <property type="project" value="UniProtKB-KW"/>
</dbReference>
<feature type="region of interest" description="Disordered" evidence="3">
    <location>
        <begin position="581"/>
        <end position="600"/>
    </location>
</feature>
<dbReference type="SUPFAM" id="SSF57850">
    <property type="entry name" value="RING/U-box"/>
    <property type="match status" value="1"/>
</dbReference>
<dbReference type="PROSITE" id="PS50103">
    <property type="entry name" value="ZF_C3H1"/>
    <property type="match status" value="1"/>
</dbReference>
<feature type="compositionally biased region" description="Low complexity" evidence="3">
    <location>
        <begin position="335"/>
        <end position="348"/>
    </location>
</feature>
<gene>
    <name evidence="7" type="ORF">C9374_011387</name>
</gene>
<dbReference type="AlphaFoldDB" id="A0AA88KQU3"/>
<dbReference type="EMBL" id="PYSW02000004">
    <property type="protein sequence ID" value="KAG2392662.1"/>
    <property type="molecule type" value="Genomic_DNA"/>
</dbReference>
<feature type="compositionally biased region" description="Basic and acidic residues" evidence="3">
    <location>
        <begin position="350"/>
        <end position="361"/>
    </location>
</feature>
<dbReference type="InterPro" id="IPR000504">
    <property type="entry name" value="RRM_dom"/>
</dbReference>